<accession>A0ABR2LF80</accession>
<protein>
    <submittedName>
        <fullName evidence="2">Uncharacterized protein</fullName>
    </submittedName>
</protein>
<gene>
    <name evidence="2" type="ORF">KSP40_PGU014058</name>
</gene>
<evidence type="ECO:0000313" key="2">
    <source>
        <dbReference type="EMBL" id="KAK8939675.1"/>
    </source>
</evidence>
<sequence>MKKEIEEIQKLKEENKKEKEKLKLSSLADAGPSDSESDDADADQSYLPISSYEDDDPDELGNTDDPHVAANGSSFEHHINPNLNGYSWSVGSDDEDEAREREASIARAFCEDDRRRNAPLSSENTARILSAMRGISFPEYAPDWAAEDRWLNQLRRLRGEPASQI</sequence>
<dbReference type="Proteomes" id="UP001412067">
    <property type="component" value="Unassembled WGS sequence"/>
</dbReference>
<organism evidence="2 3">
    <name type="scientific">Platanthera guangdongensis</name>
    <dbReference type="NCBI Taxonomy" id="2320717"/>
    <lineage>
        <taxon>Eukaryota</taxon>
        <taxon>Viridiplantae</taxon>
        <taxon>Streptophyta</taxon>
        <taxon>Embryophyta</taxon>
        <taxon>Tracheophyta</taxon>
        <taxon>Spermatophyta</taxon>
        <taxon>Magnoliopsida</taxon>
        <taxon>Liliopsida</taxon>
        <taxon>Asparagales</taxon>
        <taxon>Orchidaceae</taxon>
        <taxon>Orchidoideae</taxon>
        <taxon>Orchideae</taxon>
        <taxon>Orchidinae</taxon>
        <taxon>Platanthera</taxon>
    </lineage>
</organism>
<proteinExistence type="predicted"/>
<keyword evidence="3" id="KW-1185">Reference proteome</keyword>
<dbReference type="EMBL" id="JBBWWR010000020">
    <property type="protein sequence ID" value="KAK8939675.1"/>
    <property type="molecule type" value="Genomic_DNA"/>
</dbReference>
<feature type="compositionally biased region" description="Acidic residues" evidence="1">
    <location>
        <begin position="52"/>
        <end position="62"/>
    </location>
</feature>
<dbReference type="PANTHER" id="PTHR37175">
    <property type="entry name" value="BNAA08G28800D PROTEIN"/>
    <property type="match status" value="1"/>
</dbReference>
<name>A0ABR2LF80_9ASPA</name>
<feature type="compositionally biased region" description="Basic and acidic residues" evidence="1">
    <location>
        <begin position="1"/>
        <end position="23"/>
    </location>
</feature>
<evidence type="ECO:0000313" key="3">
    <source>
        <dbReference type="Proteomes" id="UP001412067"/>
    </source>
</evidence>
<feature type="compositionally biased region" description="Polar residues" evidence="1">
    <location>
        <begin position="81"/>
        <end position="90"/>
    </location>
</feature>
<dbReference type="PANTHER" id="PTHR37175:SF1">
    <property type="entry name" value="CONSTANS-LIKE PROTEIN-RELATED"/>
    <property type="match status" value="1"/>
</dbReference>
<evidence type="ECO:0000256" key="1">
    <source>
        <dbReference type="SAM" id="MobiDB-lite"/>
    </source>
</evidence>
<reference evidence="2 3" key="1">
    <citation type="journal article" date="2022" name="Nat. Plants">
        <title>Genomes of leafy and leafless Platanthera orchids illuminate the evolution of mycoheterotrophy.</title>
        <authorList>
            <person name="Li M.H."/>
            <person name="Liu K.W."/>
            <person name="Li Z."/>
            <person name="Lu H.C."/>
            <person name="Ye Q.L."/>
            <person name="Zhang D."/>
            <person name="Wang J.Y."/>
            <person name="Li Y.F."/>
            <person name="Zhong Z.M."/>
            <person name="Liu X."/>
            <person name="Yu X."/>
            <person name="Liu D.K."/>
            <person name="Tu X.D."/>
            <person name="Liu B."/>
            <person name="Hao Y."/>
            <person name="Liao X.Y."/>
            <person name="Jiang Y.T."/>
            <person name="Sun W.H."/>
            <person name="Chen J."/>
            <person name="Chen Y.Q."/>
            <person name="Ai Y."/>
            <person name="Zhai J.W."/>
            <person name="Wu S.S."/>
            <person name="Zhou Z."/>
            <person name="Hsiao Y.Y."/>
            <person name="Wu W.L."/>
            <person name="Chen Y.Y."/>
            <person name="Lin Y.F."/>
            <person name="Hsu J.L."/>
            <person name="Li C.Y."/>
            <person name="Wang Z.W."/>
            <person name="Zhao X."/>
            <person name="Zhong W.Y."/>
            <person name="Ma X.K."/>
            <person name="Ma L."/>
            <person name="Huang J."/>
            <person name="Chen G.Z."/>
            <person name="Huang M.Z."/>
            <person name="Huang L."/>
            <person name="Peng D.H."/>
            <person name="Luo Y.B."/>
            <person name="Zou S.Q."/>
            <person name="Chen S.P."/>
            <person name="Lan S."/>
            <person name="Tsai W.C."/>
            <person name="Van de Peer Y."/>
            <person name="Liu Z.J."/>
        </authorList>
    </citation>
    <scope>NUCLEOTIDE SEQUENCE [LARGE SCALE GENOMIC DNA]</scope>
    <source>
        <strain evidence="2">Lor288</strain>
    </source>
</reference>
<comment type="caution">
    <text evidence="2">The sequence shown here is derived from an EMBL/GenBank/DDBJ whole genome shotgun (WGS) entry which is preliminary data.</text>
</comment>
<feature type="region of interest" description="Disordered" evidence="1">
    <location>
        <begin position="1"/>
        <end position="102"/>
    </location>
</feature>